<organism evidence="2 3">
    <name type="scientific">Xenorhabdus szentirmaii DSM 16338</name>
    <dbReference type="NCBI Taxonomy" id="1427518"/>
    <lineage>
        <taxon>Bacteria</taxon>
        <taxon>Pseudomonadati</taxon>
        <taxon>Pseudomonadota</taxon>
        <taxon>Gammaproteobacteria</taxon>
        <taxon>Enterobacterales</taxon>
        <taxon>Morganellaceae</taxon>
        <taxon>Xenorhabdus</taxon>
    </lineage>
</organism>
<dbReference type="EMBL" id="CBXF010000114">
    <property type="protein sequence ID" value="CDL84824.1"/>
    <property type="molecule type" value="Genomic_DNA"/>
</dbReference>
<keyword evidence="1" id="KW-1133">Transmembrane helix</keyword>
<comment type="caution">
    <text evidence="2">The sequence shown here is derived from an EMBL/GenBank/DDBJ whole genome shotgun (WGS) entry which is preliminary data.</text>
</comment>
<dbReference type="AlphaFoldDB" id="W1J269"/>
<keyword evidence="1" id="KW-0812">Transmembrane</keyword>
<feature type="transmembrane region" description="Helical" evidence="1">
    <location>
        <begin position="20"/>
        <end position="40"/>
    </location>
</feature>
<proteinExistence type="predicted"/>
<evidence type="ECO:0000313" key="2">
    <source>
        <dbReference type="EMBL" id="CDL84824.1"/>
    </source>
</evidence>
<gene>
    <name evidence="2" type="ORF">XSR1_530017</name>
</gene>
<name>W1J269_9GAMM</name>
<sequence>MHLIVTVIMQIRGWSNYMQYMKLTFIFIFSPFLVGCGEILDSKLDKYFPLNPKNEGQSIIFSSKLPLNTLPRVRVEFISTKCTKMSLNAAYTKINHRDKKSKTVWDIENKGNNTFESKIPLNGGGWCDWKLNQIVIGLIYNKDHFINKNIELSESSNLFINIENESNNNKIKSNASINYIERIYPVYEKISEKYERVFFISPHRGEKHNMSLPKNTNGYIYYSPKLNESKVTHVFISGENSFVRYPNGEINRNSDYIDYQKIDNLTIN</sequence>
<dbReference type="Proteomes" id="UP000019202">
    <property type="component" value="Unassembled WGS sequence"/>
</dbReference>
<protein>
    <submittedName>
        <fullName evidence="2">Uncharacterized protein</fullName>
    </submittedName>
</protein>
<evidence type="ECO:0000313" key="3">
    <source>
        <dbReference type="Proteomes" id="UP000019202"/>
    </source>
</evidence>
<keyword evidence="1" id="KW-0472">Membrane</keyword>
<dbReference type="STRING" id="1427518.XSR1_530017"/>
<keyword evidence="3" id="KW-1185">Reference proteome</keyword>
<evidence type="ECO:0000256" key="1">
    <source>
        <dbReference type="SAM" id="Phobius"/>
    </source>
</evidence>
<reference evidence="2" key="1">
    <citation type="submission" date="2013-11" db="EMBL/GenBank/DDBJ databases">
        <title>Draft genome sequence and annotation of the entomopathogenic bacteria, Xenorhabdus cabanillasi strain JM26 and Xenorhabdus szentirmai strain DSM 16338.</title>
        <authorList>
            <person name="Gualtieri M."/>
            <person name="Ogier J.C."/>
            <person name="Pages S."/>
            <person name="Givaudan A."/>
            <person name="Gaudriault S."/>
        </authorList>
    </citation>
    <scope>NUCLEOTIDE SEQUENCE [LARGE SCALE GENOMIC DNA]</scope>
    <source>
        <strain evidence="2">DSM 16338</strain>
    </source>
</reference>
<accession>W1J269</accession>